<dbReference type="Proteomes" id="UP001208017">
    <property type="component" value="Unassembled WGS sequence"/>
</dbReference>
<accession>A0ABT3X0D1</accession>
<sequence length="80" mass="9241">MKKQLSTEVRISIQAKEAQRHFKRRLEIVKMIATQNRCGIPQACDILEQRNRAAFFGQISDDLMADLNMIRKEYAEDASA</sequence>
<protein>
    <submittedName>
        <fullName evidence="1">Uncharacterized protein</fullName>
    </submittedName>
</protein>
<dbReference type="EMBL" id="JAPMLT010000004">
    <property type="protein sequence ID" value="MCX7570361.1"/>
    <property type="molecule type" value="Genomic_DNA"/>
</dbReference>
<dbReference type="RefSeq" id="WP_267151608.1">
    <property type="nucleotide sequence ID" value="NZ_JAPMLT010000004.1"/>
</dbReference>
<reference evidence="1 2" key="1">
    <citation type="submission" date="2022-11" db="EMBL/GenBank/DDBJ databases">
        <title>Study of microbial diversity in lake waters.</title>
        <authorList>
            <person name="Zhang J."/>
        </authorList>
    </citation>
    <scope>NUCLEOTIDE SEQUENCE [LARGE SCALE GENOMIC DNA]</scope>
    <source>
        <strain evidence="1 2">DT12</strain>
    </source>
</reference>
<keyword evidence="2" id="KW-1185">Reference proteome</keyword>
<evidence type="ECO:0000313" key="1">
    <source>
        <dbReference type="EMBL" id="MCX7570361.1"/>
    </source>
</evidence>
<proteinExistence type="predicted"/>
<gene>
    <name evidence="1" type="ORF">OS242_10335</name>
</gene>
<name>A0ABT3X0D1_9BACL</name>
<comment type="caution">
    <text evidence="1">The sequence shown here is derived from an EMBL/GenBank/DDBJ whole genome shotgun (WGS) entry which is preliminary data.</text>
</comment>
<evidence type="ECO:0000313" key="2">
    <source>
        <dbReference type="Proteomes" id="UP001208017"/>
    </source>
</evidence>
<organism evidence="1 2">
    <name type="scientific">Tumebacillus lacus</name>
    <dbReference type="NCBI Taxonomy" id="2995335"/>
    <lineage>
        <taxon>Bacteria</taxon>
        <taxon>Bacillati</taxon>
        <taxon>Bacillota</taxon>
        <taxon>Bacilli</taxon>
        <taxon>Bacillales</taxon>
        <taxon>Alicyclobacillaceae</taxon>
        <taxon>Tumebacillus</taxon>
    </lineage>
</organism>